<gene>
    <name evidence="1" type="ORF">CPELLU_LOCUS13436</name>
</gene>
<organism evidence="1 2">
    <name type="scientific">Cetraspora pellucida</name>
    <dbReference type="NCBI Taxonomy" id="1433469"/>
    <lineage>
        <taxon>Eukaryota</taxon>
        <taxon>Fungi</taxon>
        <taxon>Fungi incertae sedis</taxon>
        <taxon>Mucoromycota</taxon>
        <taxon>Glomeromycotina</taxon>
        <taxon>Glomeromycetes</taxon>
        <taxon>Diversisporales</taxon>
        <taxon>Gigasporaceae</taxon>
        <taxon>Cetraspora</taxon>
    </lineage>
</organism>
<feature type="non-terminal residue" evidence="1">
    <location>
        <position position="131"/>
    </location>
</feature>
<name>A0A9N9ICQ3_9GLOM</name>
<protein>
    <submittedName>
        <fullName evidence="1">15361_t:CDS:1</fullName>
    </submittedName>
</protein>
<dbReference type="Gene3D" id="3.40.50.720">
    <property type="entry name" value="NAD(P)-binding Rossmann-like Domain"/>
    <property type="match status" value="1"/>
</dbReference>
<keyword evidence="2" id="KW-1185">Reference proteome</keyword>
<evidence type="ECO:0000313" key="2">
    <source>
        <dbReference type="Proteomes" id="UP000789759"/>
    </source>
</evidence>
<dbReference type="EMBL" id="CAJVQA010014262">
    <property type="protein sequence ID" value="CAG8730063.1"/>
    <property type="molecule type" value="Genomic_DNA"/>
</dbReference>
<accession>A0A9N9ICQ3</accession>
<dbReference type="Proteomes" id="UP000789759">
    <property type="component" value="Unassembled WGS sequence"/>
</dbReference>
<dbReference type="AlphaFoldDB" id="A0A9N9ICQ3"/>
<reference evidence="1" key="1">
    <citation type="submission" date="2021-06" db="EMBL/GenBank/DDBJ databases">
        <authorList>
            <person name="Kallberg Y."/>
            <person name="Tangrot J."/>
            <person name="Rosling A."/>
        </authorList>
    </citation>
    <scope>NUCLEOTIDE SEQUENCE</scope>
    <source>
        <strain evidence="1">FL966</strain>
    </source>
</reference>
<dbReference type="Gene3D" id="3.30.9.10">
    <property type="entry name" value="D-Amino Acid Oxidase, subunit A, domain 2"/>
    <property type="match status" value="1"/>
</dbReference>
<proteinExistence type="predicted"/>
<sequence length="131" mass="15490">FKDFVADLKFVESSELSNKCICGFKFSSITIDPIKYLLFLFNNLKEKNVTFIKQKVKKLELDSFDGIVIDCDNTEVEPEINKKYISLVKSYFDKDITFNKSTVELRPYSNENLIYFDSKFYHTTRLSRNDY</sequence>
<comment type="caution">
    <text evidence="1">The sequence shown here is derived from an EMBL/GenBank/DDBJ whole genome shotgun (WGS) entry which is preliminary data.</text>
</comment>
<evidence type="ECO:0000313" key="1">
    <source>
        <dbReference type="EMBL" id="CAG8730063.1"/>
    </source>
</evidence>